<protein>
    <submittedName>
        <fullName evidence="1">Uncharacterized protein</fullName>
    </submittedName>
</protein>
<sequence>MQIEEESPRSLLNLARASKFSKKLADPFLYRSIELSDKDTKFKQTEQFVRRLLDSNDDLRWHVKDLRITGCGTSRGDRFDTLVLEQVLDNIVEIKSFRHGCPETLLEQLEGHVPNLKSLTLGVKLATQDGGTLSGGDPSLVQTFIESIDGLHELSIINYCAEPDFLFSAVLKHHESLETLSFHTPPDQHYRRKLPPVWAVEQLLRLRDQCRNLSVLELDVVLEEGQWSWDMAGTLARFNRLQTLKISVEIPMEASDFSEKEYVQSAMGTLPMPPWREDLGKSIACELFRKFYEHDPYSHLKTLEFRFTRLEVSDRAQALVVYNSIFVRRLERDDAPRPEDGGFAIECEHKWPTADV</sequence>
<dbReference type="EMBL" id="JASNWA010000007">
    <property type="protein sequence ID" value="KAK3172600.1"/>
    <property type="molecule type" value="Genomic_DNA"/>
</dbReference>
<organism evidence="1 2">
    <name type="scientific">Lepraria neglecta</name>
    <dbReference type="NCBI Taxonomy" id="209136"/>
    <lineage>
        <taxon>Eukaryota</taxon>
        <taxon>Fungi</taxon>
        <taxon>Dikarya</taxon>
        <taxon>Ascomycota</taxon>
        <taxon>Pezizomycotina</taxon>
        <taxon>Lecanoromycetes</taxon>
        <taxon>OSLEUM clade</taxon>
        <taxon>Lecanoromycetidae</taxon>
        <taxon>Lecanorales</taxon>
        <taxon>Lecanorineae</taxon>
        <taxon>Stereocaulaceae</taxon>
        <taxon>Lepraria</taxon>
    </lineage>
</organism>
<name>A0AAE0DKI1_9LECA</name>
<keyword evidence="2" id="KW-1185">Reference proteome</keyword>
<evidence type="ECO:0000313" key="1">
    <source>
        <dbReference type="EMBL" id="KAK3172600.1"/>
    </source>
</evidence>
<accession>A0AAE0DKI1</accession>
<comment type="caution">
    <text evidence="1">The sequence shown here is derived from an EMBL/GenBank/DDBJ whole genome shotgun (WGS) entry which is preliminary data.</text>
</comment>
<dbReference type="AlphaFoldDB" id="A0AAE0DKI1"/>
<proteinExistence type="predicted"/>
<gene>
    <name evidence="1" type="ORF">OEA41_005924</name>
</gene>
<dbReference type="Proteomes" id="UP001276659">
    <property type="component" value="Unassembled WGS sequence"/>
</dbReference>
<evidence type="ECO:0000313" key="2">
    <source>
        <dbReference type="Proteomes" id="UP001276659"/>
    </source>
</evidence>
<reference evidence="1" key="1">
    <citation type="submission" date="2022-11" db="EMBL/GenBank/DDBJ databases">
        <title>Chromosomal genome sequence assembly and mating type (MAT) locus characterization of the leprose asexual lichenized fungus Lepraria neglecta (Nyl.) Erichsen.</title>
        <authorList>
            <person name="Allen J.L."/>
            <person name="Pfeffer B."/>
        </authorList>
    </citation>
    <scope>NUCLEOTIDE SEQUENCE</scope>
    <source>
        <strain evidence="1">Allen 5258</strain>
    </source>
</reference>